<comment type="caution">
    <text evidence="2">The sequence shown here is derived from an EMBL/GenBank/DDBJ whole genome shotgun (WGS) entry which is preliminary data.</text>
</comment>
<keyword evidence="3" id="KW-1185">Reference proteome</keyword>
<sequence length="194" mass="19322">MLVLQGLGASLRDLSSPTSPVGPGTTGAATPVPGPSTDSRFASDPSLGAVTTAVPAVTPTPLNRPPDADQETGQDARPGKGKAPAGSAPAARSGDDGSLATEDARRRVGYAAQSLSRDLGRTGSEAARHSASATAGEAAADDETRRPVSSLLRRTAEALYSFVRNAVSGGRRNAGAGGAIILGEAYSTGVDLEA</sequence>
<dbReference type="EMBL" id="BJZO01000114">
    <property type="protein sequence ID" value="GEO82819.1"/>
    <property type="molecule type" value="Genomic_DNA"/>
</dbReference>
<evidence type="ECO:0000313" key="3">
    <source>
        <dbReference type="Proteomes" id="UP000321567"/>
    </source>
</evidence>
<protein>
    <submittedName>
        <fullName evidence="2">Uncharacterized protein</fullName>
    </submittedName>
</protein>
<dbReference type="Proteomes" id="UP000321567">
    <property type="component" value="Unassembled WGS sequence"/>
</dbReference>
<gene>
    <name evidence="2" type="ORF">ROR02_29500</name>
</gene>
<evidence type="ECO:0000256" key="1">
    <source>
        <dbReference type="SAM" id="MobiDB-lite"/>
    </source>
</evidence>
<dbReference type="AlphaFoldDB" id="A0A512HBJ1"/>
<feature type="compositionally biased region" description="Low complexity" evidence="1">
    <location>
        <begin position="81"/>
        <end position="98"/>
    </location>
</feature>
<accession>A0A512HBJ1</accession>
<name>A0A512HBJ1_9PROT</name>
<organism evidence="2 3">
    <name type="scientific">Pararhodospirillum oryzae</name>
    <dbReference type="NCBI Taxonomy" id="478448"/>
    <lineage>
        <taxon>Bacteria</taxon>
        <taxon>Pseudomonadati</taxon>
        <taxon>Pseudomonadota</taxon>
        <taxon>Alphaproteobacteria</taxon>
        <taxon>Rhodospirillales</taxon>
        <taxon>Rhodospirillaceae</taxon>
        <taxon>Pararhodospirillum</taxon>
    </lineage>
</organism>
<feature type="compositionally biased region" description="Low complexity" evidence="1">
    <location>
        <begin position="49"/>
        <end position="61"/>
    </location>
</feature>
<feature type="compositionally biased region" description="Low complexity" evidence="1">
    <location>
        <begin position="129"/>
        <end position="138"/>
    </location>
</feature>
<reference evidence="2 3" key="1">
    <citation type="submission" date="2019-07" db="EMBL/GenBank/DDBJ databases">
        <title>Whole genome shotgun sequence of Rhodospirillum oryzae NBRC 107573.</title>
        <authorList>
            <person name="Hosoyama A."/>
            <person name="Uohara A."/>
            <person name="Ohji S."/>
            <person name="Ichikawa N."/>
        </authorList>
    </citation>
    <scope>NUCLEOTIDE SEQUENCE [LARGE SCALE GENOMIC DNA]</scope>
    <source>
        <strain evidence="2 3">NBRC 107573</strain>
    </source>
</reference>
<feature type="region of interest" description="Disordered" evidence="1">
    <location>
        <begin position="1"/>
        <end position="148"/>
    </location>
</feature>
<proteinExistence type="predicted"/>
<evidence type="ECO:0000313" key="2">
    <source>
        <dbReference type="EMBL" id="GEO82819.1"/>
    </source>
</evidence>